<evidence type="ECO:0000256" key="1">
    <source>
        <dbReference type="ARBA" id="ARBA00009921"/>
    </source>
</evidence>
<dbReference type="PANTHER" id="PTHR11046:SF0">
    <property type="entry name" value="OLIGORIBONUCLEASE, MITOCHONDRIAL"/>
    <property type="match status" value="1"/>
</dbReference>
<organism evidence="6 7">
    <name type="scientific">Mycena metata</name>
    <dbReference type="NCBI Taxonomy" id="1033252"/>
    <lineage>
        <taxon>Eukaryota</taxon>
        <taxon>Fungi</taxon>
        <taxon>Dikarya</taxon>
        <taxon>Basidiomycota</taxon>
        <taxon>Agaricomycotina</taxon>
        <taxon>Agaricomycetes</taxon>
        <taxon>Agaricomycetidae</taxon>
        <taxon>Agaricales</taxon>
        <taxon>Marasmiineae</taxon>
        <taxon>Mycenaceae</taxon>
        <taxon>Mycena</taxon>
    </lineage>
</organism>
<evidence type="ECO:0000259" key="5">
    <source>
        <dbReference type="SMART" id="SM00479"/>
    </source>
</evidence>
<dbReference type="EMBL" id="JARKIB010000003">
    <property type="protein sequence ID" value="KAJ7782736.1"/>
    <property type="molecule type" value="Genomic_DNA"/>
</dbReference>
<dbReference type="FunFam" id="3.30.420.10:FF:000003">
    <property type="entry name" value="Oligoribonuclease"/>
    <property type="match status" value="1"/>
</dbReference>
<dbReference type="InterPro" id="IPR022894">
    <property type="entry name" value="Oligoribonuclease"/>
</dbReference>
<gene>
    <name evidence="6" type="ORF">B0H16DRAFT_1494167</name>
</gene>
<dbReference type="InterPro" id="IPR013520">
    <property type="entry name" value="Ribonucl_H"/>
</dbReference>
<dbReference type="GO" id="GO:0005739">
    <property type="term" value="C:mitochondrion"/>
    <property type="evidence" value="ECO:0007669"/>
    <property type="project" value="TreeGrafter"/>
</dbReference>
<dbReference type="Proteomes" id="UP001215598">
    <property type="component" value="Unassembled WGS sequence"/>
</dbReference>
<keyword evidence="2" id="KW-0540">Nuclease</keyword>
<dbReference type="InterPro" id="IPR012337">
    <property type="entry name" value="RNaseH-like_sf"/>
</dbReference>
<dbReference type="Pfam" id="PF00929">
    <property type="entry name" value="RNase_T"/>
    <property type="match status" value="1"/>
</dbReference>
<keyword evidence="4" id="KW-0269">Exonuclease</keyword>
<dbReference type="Gene3D" id="3.30.420.10">
    <property type="entry name" value="Ribonuclease H-like superfamily/Ribonuclease H"/>
    <property type="match status" value="1"/>
</dbReference>
<feature type="domain" description="Exonuclease" evidence="5">
    <location>
        <begin position="49"/>
        <end position="223"/>
    </location>
</feature>
<name>A0AAD7KCE7_9AGAR</name>
<evidence type="ECO:0000313" key="7">
    <source>
        <dbReference type="Proteomes" id="UP001215598"/>
    </source>
</evidence>
<protein>
    <submittedName>
        <fullName evidence="6">Ribonuclease H-like domain-containing protein</fullName>
    </submittedName>
</protein>
<dbReference type="SUPFAM" id="SSF53098">
    <property type="entry name" value="Ribonuclease H-like"/>
    <property type="match status" value="1"/>
</dbReference>
<proteinExistence type="inferred from homology"/>
<dbReference type="GO" id="GO:0000175">
    <property type="term" value="F:3'-5'-RNA exonuclease activity"/>
    <property type="evidence" value="ECO:0007669"/>
    <property type="project" value="InterPro"/>
</dbReference>
<dbReference type="NCBIfam" id="NF003765">
    <property type="entry name" value="PRK05359.1"/>
    <property type="match status" value="1"/>
</dbReference>
<evidence type="ECO:0000256" key="3">
    <source>
        <dbReference type="ARBA" id="ARBA00022801"/>
    </source>
</evidence>
<dbReference type="InterPro" id="IPR036397">
    <property type="entry name" value="RNaseH_sf"/>
</dbReference>
<dbReference type="AlphaFoldDB" id="A0AAD7KCE7"/>
<dbReference type="GO" id="GO:0003676">
    <property type="term" value="F:nucleic acid binding"/>
    <property type="evidence" value="ECO:0007669"/>
    <property type="project" value="InterPro"/>
</dbReference>
<keyword evidence="3" id="KW-0378">Hydrolase</keyword>
<keyword evidence="7" id="KW-1185">Reference proteome</keyword>
<sequence length="237" mass="27086">MRLLSSVLRPRLVAYPLYSRSAHKARPRVRTVALTPMTSSRPLSYGDGPMIWVDCEMTGLDPDKDKILEIAVLITNGNLELVDEGIEFIIRTDKKALDGMDEWCTKQHGQSGLTQACLDSPHSHEAVSKAVVEYIKKWVPQRRVGILAGNSVHADRMFLAKHMPEITEWLHYRIIDVSSVKELSRRWYPQLGIPKLAESNHRALDDIRGSIRELEWYRRNIFIPPTPKPTPDENKKA</sequence>
<comment type="caution">
    <text evidence="6">The sequence shown here is derived from an EMBL/GenBank/DDBJ whole genome shotgun (WGS) entry which is preliminary data.</text>
</comment>
<evidence type="ECO:0000256" key="2">
    <source>
        <dbReference type="ARBA" id="ARBA00022722"/>
    </source>
</evidence>
<dbReference type="SMART" id="SM00479">
    <property type="entry name" value="EXOIII"/>
    <property type="match status" value="1"/>
</dbReference>
<comment type="similarity">
    <text evidence="1">Belongs to the oligoribonuclease family.</text>
</comment>
<evidence type="ECO:0000313" key="6">
    <source>
        <dbReference type="EMBL" id="KAJ7782736.1"/>
    </source>
</evidence>
<dbReference type="PANTHER" id="PTHR11046">
    <property type="entry name" value="OLIGORIBONUCLEASE, MITOCHONDRIAL"/>
    <property type="match status" value="1"/>
</dbReference>
<accession>A0AAD7KCE7</accession>
<reference evidence="6" key="1">
    <citation type="submission" date="2023-03" db="EMBL/GenBank/DDBJ databases">
        <title>Massive genome expansion in bonnet fungi (Mycena s.s.) driven by repeated elements and novel gene families across ecological guilds.</title>
        <authorList>
            <consortium name="Lawrence Berkeley National Laboratory"/>
            <person name="Harder C.B."/>
            <person name="Miyauchi S."/>
            <person name="Viragh M."/>
            <person name="Kuo A."/>
            <person name="Thoen E."/>
            <person name="Andreopoulos B."/>
            <person name="Lu D."/>
            <person name="Skrede I."/>
            <person name="Drula E."/>
            <person name="Henrissat B."/>
            <person name="Morin E."/>
            <person name="Kohler A."/>
            <person name="Barry K."/>
            <person name="LaButti K."/>
            <person name="Morin E."/>
            <person name="Salamov A."/>
            <person name="Lipzen A."/>
            <person name="Mereny Z."/>
            <person name="Hegedus B."/>
            <person name="Baldrian P."/>
            <person name="Stursova M."/>
            <person name="Weitz H."/>
            <person name="Taylor A."/>
            <person name="Grigoriev I.V."/>
            <person name="Nagy L.G."/>
            <person name="Martin F."/>
            <person name="Kauserud H."/>
        </authorList>
    </citation>
    <scope>NUCLEOTIDE SEQUENCE</scope>
    <source>
        <strain evidence="6">CBHHK182m</strain>
    </source>
</reference>
<evidence type="ECO:0000256" key="4">
    <source>
        <dbReference type="ARBA" id="ARBA00022839"/>
    </source>
</evidence>
<dbReference type="CDD" id="cd06135">
    <property type="entry name" value="Orn"/>
    <property type="match status" value="1"/>
</dbReference>